<keyword evidence="2" id="KW-0812">Transmembrane</keyword>
<keyword evidence="5" id="KW-1185">Reference proteome</keyword>
<feature type="disulfide bond" evidence="1">
    <location>
        <begin position="51"/>
        <end position="66"/>
    </location>
</feature>
<dbReference type="Proteomes" id="UP000261540">
    <property type="component" value="Unplaced"/>
</dbReference>
<reference evidence="4" key="1">
    <citation type="submission" date="2025-08" db="UniProtKB">
        <authorList>
            <consortium name="Ensembl"/>
        </authorList>
    </citation>
    <scope>IDENTIFICATION</scope>
</reference>
<dbReference type="SMART" id="SM00208">
    <property type="entry name" value="TNFR"/>
    <property type="match status" value="4"/>
</dbReference>
<feature type="domain" description="TNFR-Cys" evidence="3">
    <location>
        <begin position="93"/>
        <end position="132"/>
    </location>
</feature>
<dbReference type="GeneTree" id="ENSGT00950000183126"/>
<dbReference type="GO" id="GO:0009897">
    <property type="term" value="C:external side of plasma membrane"/>
    <property type="evidence" value="ECO:0007669"/>
    <property type="project" value="TreeGrafter"/>
</dbReference>
<dbReference type="PANTHER" id="PTHR46875:SF2">
    <property type="entry name" value="TUMOR NECROSIS FACTOR RECEPTOR SUPERFAMILY MEMBER 5-LIKE ISOFORM X1"/>
    <property type="match status" value="1"/>
</dbReference>
<dbReference type="PROSITE" id="PS50050">
    <property type="entry name" value="TNFR_NGFR_2"/>
    <property type="match status" value="2"/>
</dbReference>
<evidence type="ECO:0000256" key="2">
    <source>
        <dbReference type="SAM" id="Phobius"/>
    </source>
</evidence>
<dbReference type="GO" id="GO:0002768">
    <property type="term" value="P:immune response-regulating cell surface receptor signaling pathway"/>
    <property type="evidence" value="ECO:0007669"/>
    <property type="project" value="TreeGrafter"/>
</dbReference>
<feature type="transmembrane region" description="Helical" evidence="2">
    <location>
        <begin position="184"/>
        <end position="209"/>
    </location>
</feature>
<feature type="repeat" description="TNFR-Cys" evidence="1">
    <location>
        <begin position="93"/>
        <end position="132"/>
    </location>
</feature>
<dbReference type="Pfam" id="PF00020">
    <property type="entry name" value="TNFR_c6"/>
    <property type="match status" value="1"/>
</dbReference>
<keyword evidence="2" id="KW-1133">Transmembrane helix</keyword>
<dbReference type="InterPro" id="IPR008063">
    <property type="entry name" value="Fas_rcpt"/>
</dbReference>
<dbReference type="InterPro" id="IPR001368">
    <property type="entry name" value="TNFR/NGFR_Cys_rich_reg"/>
</dbReference>
<dbReference type="GO" id="GO:0004888">
    <property type="term" value="F:transmembrane signaling receptor activity"/>
    <property type="evidence" value="ECO:0007669"/>
    <property type="project" value="InterPro"/>
</dbReference>
<evidence type="ECO:0000259" key="3">
    <source>
        <dbReference type="PROSITE" id="PS50050"/>
    </source>
</evidence>
<dbReference type="GO" id="GO:0035631">
    <property type="term" value="C:CD40 receptor complex"/>
    <property type="evidence" value="ECO:0007669"/>
    <property type="project" value="TreeGrafter"/>
</dbReference>
<dbReference type="PRINTS" id="PR01680">
    <property type="entry name" value="TNFACTORR6"/>
</dbReference>
<dbReference type="STRING" id="1676925.ENSPKIP00000024880"/>
<sequence>MDSQMSTIQLRCRPDEHPSTHDGDRCCKLCKEGQFMVAECDQNTTTKCQQCGHGHYMDKLNYLGKCQPCKDCPSISFLERESECKIDTDTQCKCKEGYYCLEKECDHCRPAKKCPAGEGVEMKHTSKSDTVCVPCASGEYSNVTDLYAPCLKHTDCKSLGLELVTHGTNTADAKCTPNPNTECLWMVPVSLWVGFVATVLVVIIVYVYWRRSRQCRAQITGSQSTENPGHLSLILHENDLHYPTLCLDDKFHNHPPPCEVQISDFTGPSEIECDGVTMTVLTSAENFSKPATAGDARGNLNHMSLCHSEPQEDEWAET</sequence>
<accession>A0A3B3S3Z2</accession>
<dbReference type="InterPro" id="IPR052135">
    <property type="entry name" value="TNFRSF5"/>
</dbReference>
<feature type="disulfide bond" evidence="1">
    <location>
        <begin position="114"/>
        <end position="132"/>
    </location>
</feature>
<protein>
    <submittedName>
        <fullName evidence="4">Tumor necrosis factor receptor superfamily member 5-like</fullName>
    </submittedName>
</protein>
<organism evidence="4 5">
    <name type="scientific">Paramormyrops kingsleyae</name>
    <dbReference type="NCBI Taxonomy" id="1676925"/>
    <lineage>
        <taxon>Eukaryota</taxon>
        <taxon>Metazoa</taxon>
        <taxon>Chordata</taxon>
        <taxon>Craniata</taxon>
        <taxon>Vertebrata</taxon>
        <taxon>Euteleostomi</taxon>
        <taxon>Actinopterygii</taxon>
        <taxon>Neopterygii</taxon>
        <taxon>Teleostei</taxon>
        <taxon>Osteoglossocephala</taxon>
        <taxon>Osteoglossomorpha</taxon>
        <taxon>Osteoglossiformes</taxon>
        <taxon>Mormyridae</taxon>
        <taxon>Paramormyrops</taxon>
    </lineage>
</organism>
<dbReference type="OrthoDB" id="9950067at2759"/>
<dbReference type="Ensembl" id="ENSPKIT00000005601.1">
    <property type="protein sequence ID" value="ENSPKIP00000024880.1"/>
    <property type="gene ID" value="ENSPKIG00000007959.1"/>
</dbReference>
<dbReference type="PANTHER" id="PTHR46875">
    <property type="entry name" value="TUMOR NECROSIS FACTOR RECEPTOR SUPERFAMILY MEMBER 5"/>
    <property type="match status" value="1"/>
</dbReference>
<name>A0A3B3S3Z2_9TELE</name>
<feature type="repeat" description="TNFR-Cys" evidence="1">
    <location>
        <begin position="50"/>
        <end position="92"/>
    </location>
</feature>
<dbReference type="AlphaFoldDB" id="A0A3B3S3Z2"/>
<feature type="domain" description="TNFR-Cys" evidence="3">
    <location>
        <begin position="50"/>
        <end position="92"/>
    </location>
</feature>
<evidence type="ECO:0000256" key="1">
    <source>
        <dbReference type="PROSITE-ProRule" id="PRU00206"/>
    </source>
</evidence>
<comment type="caution">
    <text evidence="1">Lacks conserved residue(s) required for the propagation of feature annotation.</text>
</comment>
<evidence type="ECO:0000313" key="5">
    <source>
        <dbReference type="Proteomes" id="UP000261540"/>
    </source>
</evidence>
<dbReference type="GO" id="GO:0006915">
    <property type="term" value="P:apoptotic process"/>
    <property type="evidence" value="ECO:0007669"/>
    <property type="project" value="InterPro"/>
</dbReference>
<keyword evidence="1" id="KW-1015">Disulfide bond</keyword>
<keyword evidence="2" id="KW-0472">Membrane</keyword>
<dbReference type="Gene3D" id="2.10.50.10">
    <property type="entry name" value="Tumor Necrosis Factor Receptor, subunit A, domain 2"/>
    <property type="match status" value="2"/>
</dbReference>
<dbReference type="KEGG" id="pki:111835377"/>
<dbReference type="GO" id="GO:0006955">
    <property type="term" value="P:immune response"/>
    <property type="evidence" value="ECO:0007669"/>
    <property type="project" value="InterPro"/>
</dbReference>
<dbReference type="SUPFAM" id="SSF57586">
    <property type="entry name" value="TNF receptor-like"/>
    <property type="match status" value="2"/>
</dbReference>
<proteinExistence type="predicted"/>
<evidence type="ECO:0000313" key="4">
    <source>
        <dbReference type="Ensembl" id="ENSPKIP00000024880.1"/>
    </source>
</evidence>
<reference evidence="4" key="2">
    <citation type="submission" date="2025-09" db="UniProtKB">
        <authorList>
            <consortium name="Ensembl"/>
        </authorList>
    </citation>
    <scope>IDENTIFICATION</scope>
</reference>